<dbReference type="GO" id="GO:0005737">
    <property type="term" value="C:cytoplasm"/>
    <property type="evidence" value="ECO:0007669"/>
    <property type="project" value="TreeGrafter"/>
</dbReference>
<dbReference type="Pfam" id="PF17900">
    <property type="entry name" value="Peptidase_M1_N"/>
    <property type="match status" value="1"/>
</dbReference>
<feature type="domain" description="Peptidase M1 membrane alanine aminopeptidase" evidence="16">
    <location>
        <begin position="358"/>
        <end position="427"/>
    </location>
</feature>
<dbReference type="Ensembl" id="ENSCSAVT00000003846.1">
    <property type="protein sequence ID" value="ENSCSAVP00000003789.1"/>
    <property type="gene ID" value="ENSCSAVG00000002239.1"/>
</dbReference>
<dbReference type="SUPFAM" id="SSF55486">
    <property type="entry name" value="Metalloproteases ('zincins'), catalytic domain"/>
    <property type="match status" value="1"/>
</dbReference>
<keyword evidence="10 14" id="KW-0482">Metalloprotease</keyword>
<evidence type="ECO:0000256" key="12">
    <source>
        <dbReference type="ARBA" id="ARBA00023180"/>
    </source>
</evidence>
<dbReference type="InterPro" id="IPR042097">
    <property type="entry name" value="Aminopeptidase_N-like_N_sf"/>
</dbReference>
<feature type="site" description="Transition state stabilizer" evidence="13">
    <location>
        <position position="402"/>
    </location>
</feature>
<keyword evidence="3 14" id="KW-0645">Protease</keyword>
<dbReference type="FunFam" id="2.60.40.1910:FF:000006">
    <property type="entry name" value="Aminopeptidase"/>
    <property type="match status" value="1"/>
</dbReference>
<comment type="similarity">
    <text evidence="2 14">Belongs to the peptidase M1 family.</text>
</comment>
<evidence type="ECO:0000256" key="7">
    <source>
        <dbReference type="ARBA" id="ARBA00022833"/>
    </source>
</evidence>
<evidence type="ECO:0000256" key="1">
    <source>
        <dbReference type="ARBA" id="ARBA00004606"/>
    </source>
</evidence>
<dbReference type="InterPro" id="IPR024571">
    <property type="entry name" value="ERAP1-like_C_dom"/>
</dbReference>
<evidence type="ECO:0000256" key="9">
    <source>
        <dbReference type="ARBA" id="ARBA00022989"/>
    </source>
</evidence>
<feature type="compositionally biased region" description="Polar residues" evidence="15">
    <location>
        <begin position="28"/>
        <end position="37"/>
    </location>
</feature>
<comment type="cofactor">
    <cofactor evidence="14">
        <name>Zn(2+)</name>
        <dbReference type="ChEBI" id="CHEBI:29105"/>
    </cofactor>
    <text evidence="14">Binds 1 zinc ion per subunit.</text>
</comment>
<feature type="region of interest" description="Disordered" evidence="15">
    <location>
        <begin position="1"/>
        <end position="39"/>
    </location>
</feature>
<proteinExistence type="inferred from homology"/>
<feature type="compositionally biased region" description="Low complexity" evidence="15">
    <location>
        <begin position="1"/>
        <end position="27"/>
    </location>
</feature>
<keyword evidence="6 14" id="KW-0378">Hydrolase</keyword>
<dbReference type="Gene3D" id="1.10.390.10">
    <property type="entry name" value="Neutral Protease Domain 2"/>
    <property type="match status" value="2"/>
</dbReference>
<evidence type="ECO:0000256" key="13">
    <source>
        <dbReference type="PIRSR" id="PIRSR634016-4"/>
    </source>
</evidence>
<keyword evidence="5 14" id="KW-0479">Metal-binding</keyword>
<keyword evidence="11" id="KW-0472">Membrane</keyword>
<accession>H2YEP1</accession>
<keyword evidence="12" id="KW-0325">Glycoprotein</keyword>
<evidence type="ECO:0000313" key="20">
    <source>
        <dbReference type="Proteomes" id="UP000007875"/>
    </source>
</evidence>
<dbReference type="InterPro" id="IPR034016">
    <property type="entry name" value="M1_APN-typ"/>
</dbReference>
<evidence type="ECO:0000256" key="6">
    <source>
        <dbReference type="ARBA" id="ARBA00022801"/>
    </source>
</evidence>
<dbReference type="GeneTree" id="ENSGT00940000164605"/>
<reference evidence="20" key="1">
    <citation type="submission" date="2003-08" db="EMBL/GenBank/DDBJ databases">
        <authorList>
            <person name="Birren B."/>
            <person name="Nusbaum C."/>
            <person name="Abebe A."/>
            <person name="Abouelleil A."/>
            <person name="Adekoya E."/>
            <person name="Ait-zahra M."/>
            <person name="Allen N."/>
            <person name="Allen T."/>
            <person name="An P."/>
            <person name="Anderson M."/>
            <person name="Anderson S."/>
            <person name="Arachchi H."/>
            <person name="Armbruster J."/>
            <person name="Bachantsang P."/>
            <person name="Baldwin J."/>
            <person name="Barry A."/>
            <person name="Bayul T."/>
            <person name="Blitshsteyn B."/>
            <person name="Bloom T."/>
            <person name="Blye J."/>
            <person name="Boguslavskiy L."/>
            <person name="Borowsky M."/>
            <person name="Boukhgalter B."/>
            <person name="Brunache A."/>
            <person name="Butler J."/>
            <person name="Calixte N."/>
            <person name="Calvo S."/>
            <person name="Camarata J."/>
            <person name="Campo K."/>
            <person name="Chang J."/>
            <person name="Cheshatsang Y."/>
            <person name="Citroen M."/>
            <person name="Collymore A."/>
            <person name="Considine T."/>
            <person name="Cook A."/>
            <person name="Cooke P."/>
            <person name="Corum B."/>
            <person name="Cuomo C."/>
            <person name="David R."/>
            <person name="Dawoe T."/>
            <person name="Degray S."/>
            <person name="Dodge S."/>
            <person name="Dooley K."/>
            <person name="Dorje P."/>
            <person name="Dorjee K."/>
            <person name="Dorris L."/>
            <person name="Duffey N."/>
            <person name="Dupes A."/>
            <person name="Elkins T."/>
            <person name="Engels R."/>
            <person name="Erickson J."/>
            <person name="Farina A."/>
            <person name="Faro S."/>
            <person name="Ferreira P."/>
            <person name="Fischer H."/>
            <person name="Fitzgerald M."/>
            <person name="Foley K."/>
            <person name="Gage D."/>
            <person name="Galagan J."/>
            <person name="Gearin G."/>
            <person name="Gnerre S."/>
            <person name="Gnirke A."/>
            <person name="Goyette A."/>
            <person name="Graham J."/>
            <person name="Grandbois E."/>
            <person name="Gyaltsen K."/>
            <person name="Hafez N."/>
            <person name="Hagopian D."/>
            <person name="Hagos B."/>
            <person name="Hall J."/>
            <person name="Hatcher B."/>
            <person name="Heller A."/>
            <person name="Higgins H."/>
            <person name="Honan T."/>
            <person name="Horn A."/>
            <person name="Houde N."/>
            <person name="Hughes L."/>
            <person name="Hulme W."/>
            <person name="Husby E."/>
            <person name="Iliev I."/>
            <person name="Jaffe D."/>
            <person name="Jones C."/>
            <person name="Kamal M."/>
            <person name="Kamat A."/>
            <person name="Kamvysselis M."/>
            <person name="Karlsson E."/>
            <person name="Kells C."/>
            <person name="Kieu A."/>
            <person name="Kisner P."/>
            <person name="Kodira C."/>
            <person name="Kulbokas E."/>
            <person name="Labutti K."/>
            <person name="Lama D."/>
            <person name="Landers T."/>
            <person name="Leger J."/>
            <person name="Levine S."/>
            <person name="Lewis D."/>
            <person name="Lewis T."/>
            <person name="Lindblad-toh K."/>
            <person name="Liu X."/>
            <person name="Lokyitsang T."/>
            <person name="Lokyitsang Y."/>
            <person name="Lucien O."/>
            <person name="Lui A."/>
            <person name="Ma L.J."/>
            <person name="Mabbitt R."/>
            <person name="Macdonald J."/>
            <person name="Maclean C."/>
            <person name="Major J."/>
            <person name="Manning J."/>
            <person name="Marabella R."/>
            <person name="Maru K."/>
            <person name="Matthews C."/>
            <person name="Mauceli E."/>
            <person name="Mccarthy M."/>
            <person name="Mcdonough S."/>
            <person name="Mcghee T."/>
            <person name="Meldrim J."/>
            <person name="Meneus L."/>
            <person name="Mesirov J."/>
            <person name="Mihalev A."/>
            <person name="Mihova T."/>
            <person name="Mikkelsen T."/>
            <person name="Mlenga V."/>
            <person name="Moru K."/>
            <person name="Mozes J."/>
            <person name="Mulrain L."/>
            <person name="Munson G."/>
            <person name="Naylor J."/>
            <person name="Newes C."/>
            <person name="Nguyen C."/>
            <person name="Nguyen N."/>
            <person name="Nguyen T."/>
            <person name="Nicol R."/>
            <person name="Nielsen C."/>
            <person name="Nizzari M."/>
            <person name="Norbu C."/>
            <person name="Norbu N."/>
            <person name="O'donnell P."/>
            <person name="Okoawo O."/>
            <person name="O'leary S."/>
            <person name="Omotosho B."/>
            <person name="O'neill K."/>
            <person name="Osman S."/>
            <person name="Parker S."/>
            <person name="Perrin D."/>
            <person name="Phunkhang P."/>
            <person name="Piqani B."/>
            <person name="Purcell S."/>
            <person name="Rachupka T."/>
            <person name="Ramasamy U."/>
            <person name="Rameau R."/>
            <person name="Ray V."/>
            <person name="Raymond C."/>
            <person name="Retta R."/>
            <person name="Richardson S."/>
            <person name="Rise C."/>
            <person name="Rodriguez J."/>
            <person name="Rogers J."/>
            <person name="Rogov P."/>
            <person name="Rutman M."/>
            <person name="Schupbach R."/>
            <person name="Seaman C."/>
            <person name="Settipalli S."/>
            <person name="Sharpe T."/>
            <person name="Sheridan J."/>
            <person name="Sherpa N."/>
            <person name="Shi J."/>
            <person name="Smirnov S."/>
            <person name="Smith C."/>
            <person name="Sougnez C."/>
            <person name="Spencer B."/>
            <person name="Stalker J."/>
            <person name="Stange-thomann N."/>
            <person name="Stavropoulos S."/>
            <person name="Stetson K."/>
            <person name="Stone C."/>
            <person name="Stone S."/>
            <person name="Stubbs M."/>
            <person name="Talamas J."/>
            <person name="Tchuinga P."/>
            <person name="Tenzing P."/>
            <person name="Tesfaye S."/>
            <person name="Theodore J."/>
            <person name="Thoulutsang Y."/>
            <person name="Topham K."/>
            <person name="Towey S."/>
            <person name="Tsamla T."/>
            <person name="Tsomo N."/>
            <person name="Vallee D."/>
            <person name="Vassiliev H."/>
            <person name="Venkataraman V."/>
            <person name="Vinson J."/>
            <person name="Vo A."/>
            <person name="Wade C."/>
            <person name="Wang S."/>
            <person name="Wangchuk T."/>
            <person name="Wangdi T."/>
            <person name="Whittaker C."/>
            <person name="Wilkinson J."/>
            <person name="Wu Y."/>
            <person name="Wyman D."/>
            <person name="Yadav S."/>
            <person name="Yang S."/>
            <person name="Yang X."/>
            <person name="Yeager S."/>
            <person name="Yee E."/>
            <person name="Young G."/>
            <person name="Zainoun J."/>
            <person name="Zembeck L."/>
            <person name="Zimmer A."/>
            <person name="Zody M."/>
            <person name="Lander E."/>
        </authorList>
    </citation>
    <scope>NUCLEOTIDE SEQUENCE [LARGE SCALE GENOMIC DNA]</scope>
</reference>
<dbReference type="InterPro" id="IPR014782">
    <property type="entry name" value="Peptidase_M1_dom"/>
</dbReference>
<evidence type="ECO:0000256" key="8">
    <source>
        <dbReference type="ARBA" id="ARBA00022968"/>
    </source>
</evidence>
<evidence type="ECO:0000256" key="2">
    <source>
        <dbReference type="ARBA" id="ARBA00010136"/>
    </source>
</evidence>
<dbReference type="CDD" id="cd09601">
    <property type="entry name" value="M1_APN-Q_like"/>
    <property type="match status" value="1"/>
</dbReference>
<comment type="subcellular location">
    <subcellularLocation>
        <location evidence="1">Membrane</location>
        <topology evidence="1">Single-pass type II membrane protein</topology>
    </subcellularLocation>
</comment>
<dbReference type="GO" id="GO:0006508">
    <property type="term" value="P:proteolysis"/>
    <property type="evidence" value="ECO:0007669"/>
    <property type="project" value="UniProtKB-KW"/>
</dbReference>
<sequence length="889" mass="99342">VQNPVTSAANPTTPDTTSPDTTVSATTGDTGQPSGPWTSIRLPPYLVPTHYVVDLRPVLEPDSTGKYWFNGTSEAKFIVAQPTNYIYIHSNKLSYSKVEVRDSSNAVVPKTAHWLYDVNQYLVVELVEQMVGGGEYSLLTEFQGELADDLGGLYRSSYINSAGNQVVIATTQMQPTDARKAFPCFDEPALKATFDISLSHKPPYFALSNTPVEGMVSHGDQEECEYTKTKFKRTVKMSTYLLAFVVCDFDFVESQTTSGTQTRIYARPQQIAAGNANYSAGITPKILEYFEGYFNVSYPLAKSGIHSFIISPLFSFLVKLPTISIFILQFNIDIRTVLCSAHLVFNYKFYRNQFCMFSMDQFVVSDLQRALNVDGLVSSRPIVAENVNTPSDINALFDTISYSKGACIIRMINQFAGEAAFKLGLEVILGFKLGLEVILGFKLGLGVILGFKLDQSRNPGTESQAIDTTGGQNPTNSFATAMQSWTLQMGNPVVTLTRGGSGVVATQQRFLLDPNADKSQPPSPFGYIWTVPLWYSTQSDPSVKLTWMYPNQDTTLTGVASSDYIIGNYGGFGYYLVNYDNDNWMKIIDQLNNDYTKIEAKTRGQLIYDSFSLARAGELHYNISLSLTEFLKSDFYYVPWESGLDSLGYLDQMLGRSKVYGVYSVSNLMVTCAKPNCCVPQHFIIKILFQSYLLSLVEPLYQNVTWVDGGSHLDHGEVGITGALCGNVDSMSLGIHHKIKFNFLTQCIWLHNNHVITANLRTSVYCNAVRYGGSDNWDFLWGKYQVESNSQEKAKLEYGLSCTRSPWVVRRFLDFIVANDSAVRKQDASSVFQDLCYNEYARDITWDFLRGNWDFIYGVYGTGFFSFSGIISSCTSHFSTQFELQEVMD</sequence>
<dbReference type="GO" id="GO:0008270">
    <property type="term" value="F:zinc ion binding"/>
    <property type="evidence" value="ECO:0007669"/>
    <property type="project" value="UniProtKB-UniRule"/>
</dbReference>
<feature type="domain" description="ERAP1-like C-terminal" evidence="17">
    <location>
        <begin position="565"/>
        <end position="661"/>
    </location>
</feature>
<evidence type="ECO:0000256" key="5">
    <source>
        <dbReference type="ARBA" id="ARBA00022723"/>
    </source>
</evidence>
<dbReference type="PANTHER" id="PTHR11533">
    <property type="entry name" value="PROTEASE M1 ZINC METALLOPROTEASE"/>
    <property type="match status" value="1"/>
</dbReference>
<dbReference type="PANTHER" id="PTHR11533:SF301">
    <property type="entry name" value="AMINOPEPTIDASE"/>
    <property type="match status" value="1"/>
</dbReference>
<evidence type="ECO:0000313" key="19">
    <source>
        <dbReference type="Ensembl" id="ENSCSAVP00000003789.1"/>
    </source>
</evidence>
<dbReference type="GO" id="GO:0042277">
    <property type="term" value="F:peptide binding"/>
    <property type="evidence" value="ECO:0007669"/>
    <property type="project" value="TreeGrafter"/>
</dbReference>
<dbReference type="Pfam" id="PF11838">
    <property type="entry name" value="ERAP1_C"/>
    <property type="match status" value="2"/>
</dbReference>
<dbReference type="Pfam" id="PF01433">
    <property type="entry name" value="Peptidase_M1"/>
    <property type="match status" value="1"/>
</dbReference>
<evidence type="ECO:0000256" key="15">
    <source>
        <dbReference type="SAM" id="MobiDB-lite"/>
    </source>
</evidence>
<evidence type="ECO:0000256" key="14">
    <source>
        <dbReference type="RuleBase" id="RU364040"/>
    </source>
</evidence>
<dbReference type="GO" id="GO:0070006">
    <property type="term" value="F:metalloaminopeptidase activity"/>
    <property type="evidence" value="ECO:0007669"/>
    <property type="project" value="TreeGrafter"/>
</dbReference>
<dbReference type="PRINTS" id="PR00756">
    <property type="entry name" value="ALADIPTASE"/>
</dbReference>
<evidence type="ECO:0000259" key="18">
    <source>
        <dbReference type="Pfam" id="PF17900"/>
    </source>
</evidence>
<keyword evidence="20" id="KW-1185">Reference proteome</keyword>
<dbReference type="GO" id="GO:0043171">
    <property type="term" value="P:peptide catabolic process"/>
    <property type="evidence" value="ECO:0007669"/>
    <property type="project" value="TreeGrafter"/>
</dbReference>
<dbReference type="AlphaFoldDB" id="H2YEP1"/>
<name>H2YEP1_CIOSA</name>
<evidence type="ECO:0000256" key="4">
    <source>
        <dbReference type="ARBA" id="ARBA00022692"/>
    </source>
</evidence>
<reference evidence="19" key="3">
    <citation type="submission" date="2025-09" db="UniProtKB">
        <authorList>
            <consortium name="Ensembl"/>
        </authorList>
    </citation>
    <scope>IDENTIFICATION</scope>
</reference>
<keyword evidence="7 14" id="KW-0862">Zinc</keyword>
<keyword evidence="9" id="KW-1133">Transmembrane helix</keyword>
<reference evidence="19" key="2">
    <citation type="submission" date="2025-08" db="UniProtKB">
        <authorList>
            <consortium name="Ensembl"/>
        </authorList>
    </citation>
    <scope>IDENTIFICATION</scope>
</reference>
<keyword evidence="4" id="KW-0812">Transmembrane</keyword>
<evidence type="ECO:0000259" key="16">
    <source>
        <dbReference type="Pfam" id="PF01433"/>
    </source>
</evidence>
<keyword evidence="8" id="KW-0735">Signal-anchor</keyword>
<dbReference type="InterPro" id="IPR050344">
    <property type="entry name" value="Peptidase_M1_aminopeptidases"/>
</dbReference>
<evidence type="ECO:0000259" key="17">
    <source>
        <dbReference type="Pfam" id="PF11838"/>
    </source>
</evidence>
<dbReference type="InterPro" id="IPR027268">
    <property type="entry name" value="Peptidase_M4/M1_CTD_sf"/>
</dbReference>
<dbReference type="GO" id="GO:0005615">
    <property type="term" value="C:extracellular space"/>
    <property type="evidence" value="ECO:0007669"/>
    <property type="project" value="TreeGrafter"/>
</dbReference>
<evidence type="ECO:0000256" key="10">
    <source>
        <dbReference type="ARBA" id="ARBA00023049"/>
    </source>
</evidence>
<dbReference type="InterPro" id="IPR001930">
    <property type="entry name" value="Peptidase_M1"/>
</dbReference>
<feature type="domain" description="ERAP1-like C-terminal" evidence="17">
    <location>
        <begin position="688"/>
        <end position="887"/>
    </location>
</feature>
<dbReference type="EC" id="3.4.11.-" evidence="14"/>
<dbReference type="Proteomes" id="UP000007875">
    <property type="component" value="Unassembled WGS sequence"/>
</dbReference>
<dbReference type="Gene3D" id="2.60.40.1910">
    <property type="match status" value="1"/>
</dbReference>
<keyword evidence="14" id="KW-0031">Aminopeptidase</keyword>
<dbReference type="Gene3D" id="1.25.50.20">
    <property type="match status" value="1"/>
</dbReference>
<dbReference type="FunFam" id="2.60.40.1730:FF:000001">
    <property type="entry name" value="Leucyl-cystinyl aminopeptidase"/>
    <property type="match status" value="1"/>
</dbReference>
<evidence type="ECO:0000256" key="3">
    <source>
        <dbReference type="ARBA" id="ARBA00022670"/>
    </source>
</evidence>
<dbReference type="Gene3D" id="2.60.40.1730">
    <property type="entry name" value="tricorn interacting facor f3 domain"/>
    <property type="match status" value="1"/>
</dbReference>
<dbReference type="GO" id="GO:0016020">
    <property type="term" value="C:membrane"/>
    <property type="evidence" value="ECO:0007669"/>
    <property type="project" value="UniProtKB-SubCell"/>
</dbReference>
<evidence type="ECO:0000256" key="11">
    <source>
        <dbReference type="ARBA" id="ARBA00023136"/>
    </source>
</evidence>
<feature type="domain" description="Aminopeptidase N-like N-terminal" evidence="18">
    <location>
        <begin position="47"/>
        <end position="241"/>
    </location>
</feature>
<dbReference type="InterPro" id="IPR045357">
    <property type="entry name" value="Aminopeptidase_N-like_N"/>
</dbReference>
<dbReference type="SUPFAM" id="SSF63737">
    <property type="entry name" value="Leukotriene A4 hydrolase N-terminal domain"/>
    <property type="match status" value="1"/>
</dbReference>
<organism evidence="19 20">
    <name type="scientific">Ciona savignyi</name>
    <name type="common">Pacific transparent sea squirt</name>
    <dbReference type="NCBI Taxonomy" id="51511"/>
    <lineage>
        <taxon>Eukaryota</taxon>
        <taxon>Metazoa</taxon>
        <taxon>Chordata</taxon>
        <taxon>Tunicata</taxon>
        <taxon>Ascidiacea</taxon>
        <taxon>Phlebobranchia</taxon>
        <taxon>Cionidae</taxon>
        <taxon>Ciona</taxon>
    </lineage>
</organism>
<protein>
    <recommendedName>
        <fullName evidence="14">Aminopeptidase</fullName>
        <ecNumber evidence="14">3.4.11.-</ecNumber>
    </recommendedName>
</protein>